<feature type="signal peptide" evidence="7">
    <location>
        <begin position="1"/>
        <end position="20"/>
    </location>
</feature>
<dbReference type="EMBL" id="UGYO01000002">
    <property type="protein sequence ID" value="SUJ14207.1"/>
    <property type="molecule type" value="Genomic_DNA"/>
</dbReference>
<keyword evidence="4 7" id="KW-0998">Cell outer membrane</keyword>
<dbReference type="HAMAP" id="MF_02016">
    <property type="entry name" value="MltF"/>
    <property type="match status" value="1"/>
</dbReference>
<comment type="function">
    <text evidence="7">Murein-degrading enzyme that degrades murein glycan strands and insoluble, high-molecular weight murein sacculi, with the concomitant formation of a 1,6-anhydromuramoyl product. Lytic transglycosylases (LTs) play an integral role in the metabolism of the peptidoglycan (PG) sacculus. Their lytic action creates space within the PG sacculus to allow for its expansion as well as for the insertion of various structures such as secretion systems and flagella.</text>
</comment>
<protein>
    <recommendedName>
        <fullName evidence="7">Membrane-bound lytic murein transglycosylase F</fullName>
        <ecNumber evidence="7">4.2.2.n1</ecNumber>
    </recommendedName>
    <alternativeName>
        <fullName evidence="7">Murein lyase F</fullName>
    </alternativeName>
</protein>
<dbReference type="GO" id="GO:0008933">
    <property type="term" value="F:peptidoglycan lytic transglycosylase activity"/>
    <property type="evidence" value="ECO:0007669"/>
    <property type="project" value="UniProtKB-UniRule"/>
</dbReference>
<gene>
    <name evidence="10" type="primary">mltF_2</name>
    <name evidence="7" type="synonym">mltF</name>
    <name evidence="10" type="ORF">NCTC10738_04524</name>
</gene>
<keyword evidence="2 7" id="KW-0732">Signal</keyword>
<dbReference type="PROSITE" id="PS51257">
    <property type="entry name" value="PROKAR_LIPOPROTEIN"/>
    <property type="match status" value="1"/>
</dbReference>
<evidence type="ECO:0000256" key="3">
    <source>
        <dbReference type="ARBA" id="ARBA00023136"/>
    </source>
</evidence>
<dbReference type="GO" id="GO:0071555">
    <property type="term" value="P:cell wall organization"/>
    <property type="evidence" value="ECO:0007669"/>
    <property type="project" value="UniProtKB-KW"/>
</dbReference>
<feature type="chain" id="PRO_5017093331" description="Membrane-bound lytic murein transglycosylase F" evidence="7">
    <location>
        <begin position="21"/>
        <end position="483"/>
    </location>
</feature>
<dbReference type="Pfam" id="PF01464">
    <property type="entry name" value="SLT"/>
    <property type="match status" value="1"/>
</dbReference>
<dbReference type="NCBIfam" id="NF008112">
    <property type="entry name" value="PRK10859.1"/>
    <property type="match status" value="1"/>
</dbReference>
<name>A0A380C910_9GAMM</name>
<dbReference type="SUPFAM" id="SSF53955">
    <property type="entry name" value="Lysozyme-like"/>
    <property type="match status" value="1"/>
</dbReference>
<dbReference type="FunFam" id="1.10.530.10:FF:000003">
    <property type="entry name" value="Membrane-bound lytic murein transglycosylase F"/>
    <property type="match status" value="1"/>
</dbReference>
<dbReference type="Gene3D" id="3.40.190.10">
    <property type="entry name" value="Periplasmic binding protein-like II"/>
    <property type="match status" value="2"/>
</dbReference>
<dbReference type="Pfam" id="PF00497">
    <property type="entry name" value="SBP_bac_3"/>
    <property type="match status" value="1"/>
</dbReference>
<dbReference type="EC" id="4.2.2.n1" evidence="7"/>
<reference evidence="10 11" key="1">
    <citation type="submission" date="2018-06" db="EMBL/GenBank/DDBJ databases">
        <authorList>
            <consortium name="Pathogen Informatics"/>
            <person name="Doyle S."/>
        </authorList>
    </citation>
    <scope>NUCLEOTIDE SEQUENCE [LARGE SCALE GENOMIC DNA]</scope>
    <source>
        <strain evidence="10 11">NCTC10738</strain>
    </source>
</reference>
<dbReference type="GO" id="GO:0009279">
    <property type="term" value="C:cell outer membrane"/>
    <property type="evidence" value="ECO:0007669"/>
    <property type="project" value="UniProtKB-SubCell"/>
</dbReference>
<dbReference type="PANTHER" id="PTHR35936:SF32">
    <property type="entry name" value="MEMBRANE-BOUND LYTIC MUREIN TRANSGLYCOSYLASE F"/>
    <property type="match status" value="1"/>
</dbReference>
<keyword evidence="6 7" id="KW-0961">Cell wall biogenesis/degradation</keyword>
<comment type="domain">
    <text evidence="7">The N-terminal domain does not have lytic activity and probably modulates enzymatic activity. The C-terminal domain is the catalytic active domain.</text>
</comment>
<dbReference type="Gene3D" id="1.10.530.10">
    <property type="match status" value="1"/>
</dbReference>
<dbReference type="InterPro" id="IPR023346">
    <property type="entry name" value="Lysozyme-like_dom_sf"/>
</dbReference>
<dbReference type="GO" id="GO:0009253">
    <property type="term" value="P:peptidoglycan catabolic process"/>
    <property type="evidence" value="ECO:0007669"/>
    <property type="project" value="TreeGrafter"/>
</dbReference>
<evidence type="ECO:0000256" key="5">
    <source>
        <dbReference type="ARBA" id="ARBA00023239"/>
    </source>
</evidence>
<evidence type="ECO:0000259" key="9">
    <source>
        <dbReference type="SMART" id="SM00062"/>
    </source>
</evidence>
<keyword evidence="3 7" id="KW-0472">Membrane</keyword>
<dbReference type="GO" id="GO:0016998">
    <property type="term" value="P:cell wall macromolecule catabolic process"/>
    <property type="evidence" value="ECO:0007669"/>
    <property type="project" value="UniProtKB-UniRule"/>
</dbReference>
<accession>A0A380C910</accession>
<evidence type="ECO:0000256" key="1">
    <source>
        <dbReference type="ARBA" id="ARBA00010333"/>
    </source>
</evidence>
<keyword evidence="5 7" id="KW-0456">Lyase</keyword>
<evidence type="ECO:0000256" key="4">
    <source>
        <dbReference type="ARBA" id="ARBA00023237"/>
    </source>
</evidence>
<feature type="active site" evidence="7">
    <location>
        <position position="304"/>
    </location>
</feature>
<dbReference type="CDD" id="cd01009">
    <property type="entry name" value="PBP2_YfhD_N"/>
    <property type="match status" value="1"/>
</dbReference>
<evidence type="ECO:0000256" key="2">
    <source>
        <dbReference type="ARBA" id="ARBA00022729"/>
    </source>
</evidence>
<evidence type="ECO:0000313" key="11">
    <source>
        <dbReference type="Proteomes" id="UP000254069"/>
    </source>
</evidence>
<evidence type="ECO:0000256" key="6">
    <source>
        <dbReference type="ARBA" id="ARBA00023316"/>
    </source>
</evidence>
<dbReference type="AlphaFoldDB" id="A0A380C910"/>
<comment type="similarity">
    <text evidence="7">In the C-terminal section; belongs to the transglycosylase Slt family.</text>
</comment>
<dbReference type="InterPro" id="IPR008258">
    <property type="entry name" value="Transglycosylase_SLT_dom_1"/>
</dbReference>
<dbReference type="SMART" id="SM00062">
    <property type="entry name" value="PBPb"/>
    <property type="match status" value="1"/>
</dbReference>
<feature type="compositionally biased region" description="Basic and acidic residues" evidence="8">
    <location>
        <begin position="455"/>
        <end position="468"/>
    </location>
</feature>
<comment type="catalytic activity">
    <reaction evidence="7">
        <text>Exolytic cleavage of the (1-&gt;4)-beta-glycosidic linkage between N-acetylmuramic acid (MurNAc) and N-acetylglucosamine (GlcNAc) residues in peptidoglycan, from either the reducing or the non-reducing ends of the peptidoglycan chains, with concomitant formation of a 1,6-anhydrobond in the MurNAc residue.</text>
        <dbReference type="EC" id="4.2.2.n1"/>
    </reaction>
</comment>
<dbReference type="InterPro" id="IPR001638">
    <property type="entry name" value="Solute-binding_3/MltF_N"/>
</dbReference>
<dbReference type="Proteomes" id="UP000254069">
    <property type="component" value="Unassembled WGS sequence"/>
</dbReference>
<sequence length="483" mass="55041" precursor="true">MKRFTATLTLIILLAGCRQAVVDEAQVTPAVNEAKELRVGTLYGPQIYVSSTQGSAGFDYEMAARFADFLGKPLEMKPYGNINELYQALKQNEIDLIAAGLSDTRSRRQQFRLGPPLYRVNQVMVYRAGTPVPKDLNALDAPVTVIADSSFVETLNRLKADNPNLEWQQVADKDNEELLSMIASGELSYTISDSTSININRRFMPELRSGQVLEQQQAVVWLLPPRGSDQLMSQLLRFWHQEQRDGTLEHLVEKYFGHVKRFDYVDTRAFIRAVDSKLPKYRHLFETYAGELDWRKLAATSYQESHWNPRARSPTGVRGMMMLTLATAKQLGVENRLDPEQSIRGGARYLSDILVRLPESIPEEERMWFALASYNIGYGHVEDARKLAQARGLNPSAWKDLKQVLPLLQKRKYYQHTRYGYARGNEAVHYVDSIRRYYDTLVWIDNQAKLEALAREQAQEEAAQREAESQAGEETELSGAQPN</sequence>
<dbReference type="RefSeq" id="WP_115390598.1">
    <property type="nucleotide sequence ID" value="NZ_CP046378.1"/>
</dbReference>
<feature type="region of interest" description="Disordered" evidence="8">
    <location>
        <begin position="455"/>
        <end position="483"/>
    </location>
</feature>
<comment type="caution">
    <text evidence="7">Lacks conserved residue(s) required for the propagation of feature annotation.</text>
</comment>
<feature type="region of interest" description="LT domain" evidence="7">
    <location>
        <begin position="260"/>
        <end position="483"/>
    </location>
</feature>
<evidence type="ECO:0000256" key="7">
    <source>
        <dbReference type="HAMAP-Rule" id="MF_02016"/>
    </source>
</evidence>
<organism evidence="10 11">
    <name type="scientific">Shewanella algae</name>
    <dbReference type="NCBI Taxonomy" id="38313"/>
    <lineage>
        <taxon>Bacteria</taxon>
        <taxon>Pseudomonadati</taxon>
        <taxon>Pseudomonadota</taxon>
        <taxon>Gammaproteobacteria</taxon>
        <taxon>Alteromonadales</taxon>
        <taxon>Shewanellaceae</taxon>
        <taxon>Shewanella</taxon>
    </lineage>
</organism>
<dbReference type="InterPro" id="IPR023703">
    <property type="entry name" value="MltF"/>
</dbReference>
<proteinExistence type="inferred from homology"/>
<comment type="similarity">
    <text evidence="1">Belongs to the bacterial solute-binding protein 3 family.</text>
</comment>
<evidence type="ECO:0000313" key="10">
    <source>
        <dbReference type="EMBL" id="SUJ14207.1"/>
    </source>
</evidence>
<comment type="subcellular location">
    <subcellularLocation>
        <location evidence="7">Cell outer membrane</location>
        <topology evidence="7">Peripheral membrane protein</topology>
    </subcellularLocation>
    <text evidence="7">Attached to the inner leaflet of the outer membrane.</text>
</comment>
<comment type="similarity">
    <text evidence="7">In the N-terminal section; belongs to the bacterial solute-binding protein 3 family.</text>
</comment>
<dbReference type="PANTHER" id="PTHR35936">
    <property type="entry name" value="MEMBRANE-BOUND LYTIC MUREIN TRANSGLYCOSYLASE F"/>
    <property type="match status" value="1"/>
</dbReference>
<keyword evidence="11" id="KW-1185">Reference proteome</keyword>
<evidence type="ECO:0000256" key="8">
    <source>
        <dbReference type="SAM" id="MobiDB-lite"/>
    </source>
</evidence>
<dbReference type="CDD" id="cd13403">
    <property type="entry name" value="MLTF-like"/>
    <property type="match status" value="1"/>
</dbReference>
<feature type="domain" description="Solute-binding protein family 3/N-terminal" evidence="9">
    <location>
        <begin position="36"/>
        <end position="259"/>
    </location>
</feature>
<dbReference type="SUPFAM" id="SSF53850">
    <property type="entry name" value="Periplasmic binding protein-like II"/>
    <property type="match status" value="1"/>
</dbReference>